<dbReference type="SMART" id="SM00717">
    <property type="entry name" value="SANT"/>
    <property type="match status" value="1"/>
</dbReference>
<evidence type="ECO:0000256" key="3">
    <source>
        <dbReference type="ARBA" id="ARBA00023163"/>
    </source>
</evidence>
<dbReference type="InterPro" id="IPR001005">
    <property type="entry name" value="SANT/Myb"/>
</dbReference>
<evidence type="ECO:0000256" key="2">
    <source>
        <dbReference type="ARBA" id="ARBA00023125"/>
    </source>
</evidence>
<dbReference type="PROSITE" id="PS51293">
    <property type="entry name" value="SANT"/>
    <property type="match status" value="1"/>
</dbReference>
<evidence type="ECO:0000313" key="9">
    <source>
        <dbReference type="EMBL" id="KAF1992291.1"/>
    </source>
</evidence>
<evidence type="ECO:0000313" key="10">
    <source>
        <dbReference type="Proteomes" id="UP000800041"/>
    </source>
</evidence>
<dbReference type="AlphaFoldDB" id="A0A6G1HGC7"/>
<dbReference type="PANTHER" id="PTHR12802:SF41">
    <property type="entry name" value="BRAHMA ASSOCIATED PROTEIN 155 KDA"/>
    <property type="match status" value="1"/>
</dbReference>
<feature type="domain" description="Myb-like" evidence="6">
    <location>
        <begin position="401"/>
        <end position="447"/>
    </location>
</feature>
<dbReference type="PROSITE" id="PS50934">
    <property type="entry name" value="SWIRM"/>
    <property type="match status" value="1"/>
</dbReference>
<dbReference type="InterPro" id="IPR032451">
    <property type="entry name" value="SMARCC_C"/>
</dbReference>
<keyword evidence="3" id="KW-0804">Transcription</keyword>
<feature type="region of interest" description="Disordered" evidence="5">
    <location>
        <begin position="697"/>
        <end position="722"/>
    </location>
</feature>
<dbReference type="GO" id="GO:0006338">
    <property type="term" value="P:chromatin remodeling"/>
    <property type="evidence" value="ECO:0007669"/>
    <property type="project" value="UniProtKB-ARBA"/>
</dbReference>
<evidence type="ECO:0000259" key="6">
    <source>
        <dbReference type="PROSITE" id="PS50090"/>
    </source>
</evidence>
<keyword evidence="4" id="KW-0539">Nucleus</keyword>
<dbReference type="GO" id="GO:0016514">
    <property type="term" value="C:SWI/SNF complex"/>
    <property type="evidence" value="ECO:0007669"/>
    <property type="project" value="TreeGrafter"/>
</dbReference>
<dbReference type="InterPro" id="IPR009057">
    <property type="entry name" value="Homeodomain-like_sf"/>
</dbReference>
<dbReference type="PANTHER" id="PTHR12802">
    <property type="entry name" value="SWI/SNF COMPLEX-RELATED"/>
    <property type="match status" value="1"/>
</dbReference>
<dbReference type="Pfam" id="PF04433">
    <property type="entry name" value="SWIRM"/>
    <property type="match status" value="1"/>
</dbReference>
<name>A0A6G1HGC7_9PEZI</name>
<accession>A0A6G1HGC7</accession>
<dbReference type="EMBL" id="ML977137">
    <property type="protein sequence ID" value="KAF1992291.1"/>
    <property type="molecule type" value="Genomic_DNA"/>
</dbReference>
<dbReference type="Gene3D" id="1.10.10.10">
    <property type="entry name" value="Winged helix-like DNA-binding domain superfamily/Winged helix DNA-binding domain"/>
    <property type="match status" value="1"/>
</dbReference>
<feature type="domain" description="SWIRM" evidence="7">
    <location>
        <begin position="129"/>
        <end position="226"/>
    </location>
</feature>
<gene>
    <name evidence="9" type="ORF">K402DRAFT_458719</name>
</gene>
<dbReference type="InterPro" id="IPR007526">
    <property type="entry name" value="SWIRM"/>
</dbReference>
<keyword evidence="2" id="KW-0238">DNA-binding</keyword>
<feature type="region of interest" description="Disordered" evidence="5">
    <location>
        <begin position="524"/>
        <end position="579"/>
    </location>
</feature>
<evidence type="ECO:0000259" key="7">
    <source>
        <dbReference type="PROSITE" id="PS50934"/>
    </source>
</evidence>
<evidence type="ECO:0000259" key="8">
    <source>
        <dbReference type="PROSITE" id="PS51293"/>
    </source>
</evidence>
<feature type="region of interest" description="Disordered" evidence="5">
    <location>
        <begin position="1"/>
        <end position="112"/>
    </location>
</feature>
<dbReference type="InterPro" id="IPR017884">
    <property type="entry name" value="SANT_dom"/>
</dbReference>
<organism evidence="9 10">
    <name type="scientific">Aulographum hederae CBS 113979</name>
    <dbReference type="NCBI Taxonomy" id="1176131"/>
    <lineage>
        <taxon>Eukaryota</taxon>
        <taxon>Fungi</taxon>
        <taxon>Dikarya</taxon>
        <taxon>Ascomycota</taxon>
        <taxon>Pezizomycotina</taxon>
        <taxon>Dothideomycetes</taxon>
        <taxon>Pleosporomycetidae</taxon>
        <taxon>Aulographales</taxon>
        <taxon>Aulographaceae</taxon>
    </lineage>
</organism>
<reference evidence="9" key="1">
    <citation type="journal article" date="2020" name="Stud. Mycol.">
        <title>101 Dothideomycetes genomes: a test case for predicting lifestyles and emergence of pathogens.</title>
        <authorList>
            <person name="Haridas S."/>
            <person name="Albert R."/>
            <person name="Binder M."/>
            <person name="Bloem J."/>
            <person name="Labutti K."/>
            <person name="Salamov A."/>
            <person name="Andreopoulos B."/>
            <person name="Baker S."/>
            <person name="Barry K."/>
            <person name="Bills G."/>
            <person name="Bluhm B."/>
            <person name="Cannon C."/>
            <person name="Castanera R."/>
            <person name="Culley D."/>
            <person name="Daum C."/>
            <person name="Ezra D."/>
            <person name="Gonzalez J."/>
            <person name="Henrissat B."/>
            <person name="Kuo A."/>
            <person name="Liang C."/>
            <person name="Lipzen A."/>
            <person name="Lutzoni F."/>
            <person name="Magnuson J."/>
            <person name="Mondo S."/>
            <person name="Nolan M."/>
            <person name="Ohm R."/>
            <person name="Pangilinan J."/>
            <person name="Park H.-J."/>
            <person name="Ramirez L."/>
            <person name="Alfaro M."/>
            <person name="Sun H."/>
            <person name="Tritt A."/>
            <person name="Yoshinaga Y."/>
            <person name="Zwiers L.-H."/>
            <person name="Turgeon B."/>
            <person name="Goodwin S."/>
            <person name="Spatafora J."/>
            <person name="Crous P."/>
            <person name="Grigoriev I."/>
        </authorList>
    </citation>
    <scope>NUCLEOTIDE SEQUENCE</scope>
    <source>
        <strain evidence="9">CBS 113979</strain>
    </source>
</reference>
<feature type="domain" description="SANT" evidence="8">
    <location>
        <begin position="400"/>
        <end position="451"/>
    </location>
</feature>
<dbReference type="Gene3D" id="1.10.10.60">
    <property type="entry name" value="Homeodomain-like"/>
    <property type="match status" value="1"/>
</dbReference>
<dbReference type="Pfam" id="PF00249">
    <property type="entry name" value="Myb_DNA-binding"/>
    <property type="match status" value="1"/>
</dbReference>
<evidence type="ECO:0000256" key="1">
    <source>
        <dbReference type="ARBA" id="ARBA00023015"/>
    </source>
</evidence>
<dbReference type="SUPFAM" id="SSF46689">
    <property type="entry name" value="Homeodomain-like"/>
    <property type="match status" value="2"/>
</dbReference>
<evidence type="ECO:0000256" key="4">
    <source>
        <dbReference type="ARBA" id="ARBA00023242"/>
    </source>
</evidence>
<dbReference type="FunFam" id="1.10.10.60:FF:000014">
    <property type="entry name" value="SWI/SNF complex subunit SMARCC2 isoform C"/>
    <property type="match status" value="1"/>
</dbReference>
<dbReference type="CDD" id="cd02336">
    <property type="entry name" value="ZZ_RSC8"/>
    <property type="match status" value="1"/>
</dbReference>
<dbReference type="OrthoDB" id="118550at2759"/>
<dbReference type="GO" id="GO:0042393">
    <property type="term" value="F:histone binding"/>
    <property type="evidence" value="ECO:0007669"/>
    <property type="project" value="TreeGrafter"/>
</dbReference>
<keyword evidence="10" id="KW-1185">Reference proteome</keyword>
<proteinExistence type="predicted"/>
<feature type="compositionally biased region" description="Basic and acidic residues" evidence="5">
    <location>
        <begin position="532"/>
        <end position="541"/>
    </location>
</feature>
<feature type="compositionally biased region" description="Low complexity" evidence="5">
    <location>
        <begin position="100"/>
        <end position="112"/>
    </location>
</feature>
<sequence>MADDNTPDLPSDANASVTEPANDAPVAESNPGTDNDASVLPGDSTPAPNPSSEPGPISDNPLDAPDGPRPEAEDADGAGEDEEMADAGNDTKKEPESQDAAEGAEAPAATKASLETAARSHLIAQTHSIILPSYCAWFDMRLINNLEKKALPEFFNSRNRSKTPAVYKDYRDFMVNTYRLNPAEYLTVTACRRNLAGDVCAIMRVHSFLEQWGLINYQVDPDTRPSTIAPPFTGHFRITADTPRGLQPHQPAPNSIATSGKPFAATERLANAQAPSKSDLNLEIRRNIYDSNGKDVTPSEAKEKPSNGDAASANGSESEKKLEEALKEPTKQCVCNSCAVDCTRVRYHNSKSAVPASGKQVALTKHDLCPSCFLEGRFPQNCSASDYVKLENEKYTTIPDRDAPWTAAETLLLLEALEVMDDDWNAISDHVGSRTREECVAKFLQMEIEDKYLDQEPGAGSEEKTNGTLAYLGQGRVPFTRADNPVMSVMAFMAALAPPSVTSAAAGRAISEMNRLMRKQLEEGYGADDGDDTGKGKEKADSAPVRETVKDEDSMDVDTHSTSTTAVKSAAVSGDNSEPNLYPEATMTLASAGSRGGAFASHEERNIARLVSTANNVMLQKVELKLQQFSELEAALAHERRELERRRQQFFLEKLALRKRMDRVVEAFSHAVTLSPVEGQKVVKEAVNAPWDVFEAKSARKAEHGDGKEGPPGDGDEKTVEL</sequence>
<feature type="compositionally biased region" description="Acidic residues" evidence="5">
    <location>
        <begin position="73"/>
        <end position="85"/>
    </location>
</feature>
<dbReference type="FunFam" id="1.10.10.10:FF:000020">
    <property type="entry name" value="SWI/SNF complex subunit SMARCC2 isoform c"/>
    <property type="match status" value="1"/>
</dbReference>
<dbReference type="InterPro" id="IPR036388">
    <property type="entry name" value="WH-like_DNA-bd_sf"/>
</dbReference>
<feature type="region of interest" description="Disordered" evidence="5">
    <location>
        <begin position="290"/>
        <end position="325"/>
    </location>
</feature>
<protein>
    <submittedName>
        <fullName evidence="9">SWIRM-domain-containing protein</fullName>
    </submittedName>
</protein>
<dbReference type="CDD" id="cd00167">
    <property type="entry name" value="SANT"/>
    <property type="match status" value="1"/>
</dbReference>
<dbReference type="PROSITE" id="PS50090">
    <property type="entry name" value="MYB_LIKE"/>
    <property type="match status" value="1"/>
</dbReference>
<dbReference type="InterPro" id="IPR041984">
    <property type="entry name" value="Rsc8/Ssr1/Ssr2_ZZ"/>
</dbReference>
<dbReference type="GO" id="GO:0045893">
    <property type="term" value="P:positive regulation of DNA-templated transcription"/>
    <property type="evidence" value="ECO:0007669"/>
    <property type="project" value="TreeGrafter"/>
</dbReference>
<keyword evidence="1" id="KW-0805">Transcription regulation</keyword>
<dbReference type="Pfam" id="PF16495">
    <property type="entry name" value="SWIRM-assoc_1"/>
    <property type="match status" value="1"/>
</dbReference>
<dbReference type="GO" id="GO:0003677">
    <property type="term" value="F:DNA binding"/>
    <property type="evidence" value="ECO:0007669"/>
    <property type="project" value="UniProtKB-KW"/>
</dbReference>
<evidence type="ECO:0000256" key="5">
    <source>
        <dbReference type="SAM" id="MobiDB-lite"/>
    </source>
</evidence>
<dbReference type="Proteomes" id="UP000800041">
    <property type="component" value="Unassembled WGS sequence"/>
</dbReference>